<protein>
    <recommendedName>
        <fullName evidence="1">ADP-ribosyl cyclase/cyclic ADP-ribose hydrolase</fullName>
        <ecNumber evidence="1">3.2.2.6</ecNumber>
    </recommendedName>
</protein>
<dbReference type="SMART" id="SM00255">
    <property type="entry name" value="TIR"/>
    <property type="match status" value="1"/>
</dbReference>
<dbReference type="GO" id="GO:0043531">
    <property type="term" value="F:ADP binding"/>
    <property type="evidence" value="ECO:0007669"/>
    <property type="project" value="InterPro"/>
</dbReference>
<dbReference type="PANTHER" id="PTHR11017">
    <property type="entry name" value="LEUCINE-RICH REPEAT-CONTAINING PROTEIN"/>
    <property type="match status" value="1"/>
</dbReference>
<dbReference type="OrthoDB" id="1424312at2759"/>
<dbReference type="Pfam" id="PF00931">
    <property type="entry name" value="NB-ARC"/>
    <property type="match status" value="1"/>
</dbReference>
<proteinExistence type="predicted"/>
<evidence type="ECO:0000313" key="9">
    <source>
        <dbReference type="Proteomes" id="UP000464620"/>
    </source>
</evidence>
<gene>
    <name evidence="8" type="ORF">DS421_19g659740</name>
</gene>
<dbReference type="Pfam" id="PF23282">
    <property type="entry name" value="WHD_ROQ1"/>
    <property type="match status" value="1"/>
</dbReference>
<dbReference type="PRINTS" id="PR00364">
    <property type="entry name" value="DISEASERSIST"/>
</dbReference>
<dbReference type="EMBL" id="CP031001">
    <property type="protein sequence ID" value="QHN78249.1"/>
    <property type="molecule type" value="Genomic_DNA"/>
</dbReference>
<evidence type="ECO:0000256" key="5">
    <source>
        <dbReference type="ARBA" id="ARBA00023027"/>
    </source>
</evidence>
<evidence type="ECO:0000256" key="6">
    <source>
        <dbReference type="ARBA" id="ARBA00047304"/>
    </source>
</evidence>
<dbReference type="InterPro" id="IPR027417">
    <property type="entry name" value="P-loop_NTPase"/>
</dbReference>
<evidence type="ECO:0000256" key="4">
    <source>
        <dbReference type="ARBA" id="ARBA00022801"/>
    </source>
</evidence>
<keyword evidence="4" id="KW-0378">Hydrolase</keyword>
<sequence length="1141" mass="128923">MELFPSSPKKYDVFVSYKGGDTQINFINNLNSALTQAGIKIYIDSYLRTGDAIWPPLREAIHNSSVAFVIFTKGYASSKWCLEELGKILECRRTEGMGVIPLFYNVDPCDVRNQSGTYGEAFAKHERCLLLDEKDNIINKEDVQKKLSQWKGALTEAANISGWYTRSNKNQSQVIEKMVGDVLEMLELRFPKELKSKDLVRFDKILKEMQLLLSKNRGNLLVGNVQVIGICGMSGIGKTTIAKILFSQHFPLYDSVCFIENVKEASQNIESLKEKMVSELLKDENQNSKESTLLIGKRLSNKKIFVVLDDVDNLEQVEVLCEEFRYASPESKLIITTRNKDLLRGIMVDEYDVYEIKTWSFEESLELFCSSAFKSKHPKKGYEDIAKRAVDYAGGVPLALKVLGSSLGDRSIEFWERELDKVENYSCDRIQKVLRVSYEGLHDIEKKIFLDIAFFFKDESKDFVERVLNACGFYATGGLKVLEDKALITISDGNKIKMHGLVQDLALSIVREGIEDHGKRSRLRDIAEISSVLECKNKGSDAVEGIKLDLSQIDDLHLNANAFSIMTELRFLKLHTPCGKISGNMDYPIVLNQFSSKLRYLEWNGYRLKSLPESFCATKLVEIRMVQSHITELWHGVKNLVNLEGIDLSECKYLENLPDLSKASKLKWLNLSDCESLVELHPSVLSLDTLETLILNGCKKLKSLKSEKHFRSLKKVSVEGCTSLKEFALSSDKMESLELKNAGIEQLHSSIGLSSNLRYLNLEGLRFQNVPNELSSLTSLVELRISDCKELVLEKQKLQALFDGLRSLRLLHLKDCSNLLELPENISVLSKLCELRLDGSGVETLPESIKHLSLLEILSLENCLNLRQLPELPTTIKELTAANCKSLVTVPTLKTLATMMTGREKFVSFENCTKLDGSSLCRIAEGAELSSMNAAFQNVFVRSKGASGASCHNYNFVKVCSPGSRVPEQFTYRSRESSFKVKIPSHSNILGMVLSVLISPSEGIKNHGARIFCQCYDADGRKVGYATRWFHEATKDLKGDHVFVWYDALHFDSIVKSLKEQEIIFEFFVANELGERDVLNVLPKECGVRLIFDSELHNLLRNLQLDFESKWELGLRLGSELGLELGSELRLELESQQHRAI</sequence>
<keyword evidence="5" id="KW-0520">NAD</keyword>
<dbReference type="Pfam" id="PF01582">
    <property type="entry name" value="TIR"/>
    <property type="match status" value="1"/>
</dbReference>
<dbReference type="Gene3D" id="3.40.50.300">
    <property type="entry name" value="P-loop containing nucleotide triphosphate hydrolases"/>
    <property type="match status" value="1"/>
</dbReference>
<evidence type="ECO:0000256" key="2">
    <source>
        <dbReference type="ARBA" id="ARBA00022614"/>
    </source>
</evidence>
<accession>A0A6B9V9U1</accession>
<keyword evidence="2" id="KW-0433">Leucine-rich repeat</keyword>
<name>A0A6B9V9U1_ARAHY</name>
<dbReference type="InterPro" id="IPR002182">
    <property type="entry name" value="NB-ARC"/>
</dbReference>
<feature type="domain" description="TIR" evidence="7">
    <location>
        <begin position="9"/>
        <end position="186"/>
    </location>
</feature>
<dbReference type="InterPro" id="IPR035897">
    <property type="entry name" value="Toll_tir_struct_dom_sf"/>
</dbReference>
<dbReference type="FunFam" id="3.40.50.10140:FF:000007">
    <property type="entry name" value="Disease resistance protein (TIR-NBS-LRR class)"/>
    <property type="match status" value="1"/>
</dbReference>
<evidence type="ECO:0000313" key="8">
    <source>
        <dbReference type="EMBL" id="QHN78249.1"/>
    </source>
</evidence>
<dbReference type="GO" id="GO:0006952">
    <property type="term" value="P:defense response"/>
    <property type="evidence" value="ECO:0007669"/>
    <property type="project" value="InterPro"/>
</dbReference>
<dbReference type="FunFam" id="1.10.8.430:FF:000002">
    <property type="entry name" value="Disease resistance protein (TIR-NBS-LRR class)"/>
    <property type="match status" value="1"/>
</dbReference>
<dbReference type="Proteomes" id="UP000464620">
    <property type="component" value="Chromosome B09"/>
</dbReference>
<dbReference type="AlphaFoldDB" id="A0A6B9V9U1"/>
<evidence type="ECO:0000256" key="1">
    <source>
        <dbReference type="ARBA" id="ARBA00011982"/>
    </source>
</evidence>
<dbReference type="GO" id="GO:0007165">
    <property type="term" value="P:signal transduction"/>
    <property type="evidence" value="ECO:0007669"/>
    <property type="project" value="InterPro"/>
</dbReference>
<dbReference type="PROSITE" id="PS50104">
    <property type="entry name" value="TIR"/>
    <property type="match status" value="1"/>
</dbReference>
<dbReference type="Pfam" id="PF20160">
    <property type="entry name" value="C-JID"/>
    <property type="match status" value="1"/>
</dbReference>
<dbReference type="GO" id="GO:0061809">
    <property type="term" value="F:NAD+ nucleosidase activity, cyclic ADP-ribose generating"/>
    <property type="evidence" value="ECO:0007669"/>
    <property type="project" value="UniProtKB-EC"/>
</dbReference>
<dbReference type="SUPFAM" id="SSF52540">
    <property type="entry name" value="P-loop containing nucleoside triphosphate hydrolases"/>
    <property type="match status" value="1"/>
</dbReference>
<comment type="catalytic activity">
    <reaction evidence="6">
        <text>NAD(+) + H2O = ADP-D-ribose + nicotinamide + H(+)</text>
        <dbReference type="Rhea" id="RHEA:16301"/>
        <dbReference type="ChEBI" id="CHEBI:15377"/>
        <dbReference type="ChEBI" id="CHEBI:15378"/>
        <dbReference type="ChEBI" id="CHEBI:17154"/>
        <dbReference type="ChEBI" id="CHEBI:57540"/>
        <dbReference type="ChEBI" id="CHEBI:57967"/>
        <dbReference type="EC" id="3.2.2.6"/>
    </reaction>
    <physiologicalReaction direction="left-to-right" evidence="6">
        <dbReference type="Rhea" id="RHEA:16302"/>
    </physiologicalReaction>
</comment>
<dbReference type="InterPro" id="IPR045344">
    <property type="entry name" value="C-JID"/>
</dbReference>
<dbReference type="InterPro" id="IPR042197">
    <property type="entry name" value="Apaf_helical"/>
</dbReference>
<dbReference type="PANTHER" id="PTHR11017:SF562">
    <property type="entry name" value="ADP-RIBOSYL CYCLASE_CYCLIC ADP-RIBOSE HYDROLASE"/>
    <property type="match status" value="1"/>
</dbReference>
<keyword evidence="3" id="KW-0677">Repeat</keyword>
<evidence type="ECO:0000256" key="3">
    <source>
        <dbReference type="ARBA" id="ARBA00022737"/>
    </source>
</evidence>
<dbReference type="SMR" id="A0A6B9V9U1"/>
<dbReference type="InterPro" id="IPR032675">
    <property type="entry name" value="LRR_dom_sf"/>
</dbReference>
<dbReference type="Gene3D" id="3.40.50.10140">
    <property type="entry name" value="Toll/interleukin-1 receptor homology (TIR) domain"/>
    <property type="match status" value="1"/>
</dbReference>
<dbReference type="Gramene" id="arahy.Tifrunner.gnm2.ann2.Ah19g359900.1">
    <property type="protein sequence ID" value="arahy.Tifrunner.gnm2.ann2.Ah19g359900.1-CDS"/>
    <property type="gene ID" value="arahy.Tifrunner.gnm2.ann2.Ah19g359900"/>
</dbReference>
<dbReference type="SUPFAM" id="SSF52200">
    <property type="entry name" value="Toll/Interleukin receptor TIR domain"/>
    <property type="match status" value="1"/>
</dbReference>
<dbReference type="EC" id="3.2.2.6" evidence="1"/>
<dbReference type="Gene3D" id="1.10.8.430">
    <property type="entry name" value="Helical domain of apoptotic protease-activating factors"/>
    <property type="match status" value="1"/>
</dbReference>
<dbReference type="InterPro" id="IPR000157">
    <property type="entry name" value="TIR_dom"/>
</dbReference>
<dbReference type="Gene3D" id="3.80.10.10">
    <property type="entry name" value="Ribonuclease Inhibitor"/>
    <property type="match status" value="2"/>
</dbReference>
<organism evidence="8 9">
    <name type="scientific">Arachis hypogaea</name>
    <name type="common">Peanut</name>
    <dbReference type="NCBI Taxonomy" id="3818"/>
    <lineage>
        <taxon>Eukaryota</taxon>
        <taxon>Viridiplantae</taxon>
        <taxon>Streptophyta</taxon>
        <taxon>Embryophyta</taxon>
        <taxon>Tracheophyta</taxon>
        <taxon>Spermatophyta</taxon>
        <taxon>Magnoliopsida</taxon>
        <taxon>eudicotyledons</taxon>
        <taxon>Gunneridae</taxon>
        <taxon>Pentapetalae</taxon>
        <taxon>rosids</taxon>
        <taxon>fabids</taxon>
        <taxon>Fabales</taxon>
        <taxon>Fabaceae</taxon>
        <taxon>Papilionoideae</taxon>
        <taxon>50 kb inversion clade</taxon>
        <taxon>dalbergioids sensu lato</taxon>
        <taxon>Dalbergieae</taxon>
        <taxon>Pterocarpus clade</taxon>
        <taxon>Arachis</taxon>
    </lineage>
</organism>
<dbReference type="InterPro" id="IPR058192">
    <property type="entry name" value="WHD_ROQ1-like"/>
</dbReference>
<dbReference type="InterPro" id="IPR044974">
    <property type="entry name" value="Disease_R_plants"/>
</dbReference>
<dbReference type="SUPFAM" id="SSF52058">
    <property type="entry name" value="L domain-like"/>
    <property type="match status" value="1"/>
</dbReference>
<evidence type="ECO:0000259" key="7">
    <source>
        <dbReference type="PROSITE" id="PS50104"/>
    </source>
</evidence>
<reference evidence="8 9" key="1">
    <citation type="submission" date="2020-01" db="EMBL/GenBank/DDBJ databases">
        <title>Genome sequence of Arachis hypogaea, cultivar Shitouqi.</title>
        <authorList>
            <person name="Zhuang W."/>
            <person name="Chen H."/>
            <person name="Varshney R."/>
            <person name="Wang D."/>
            <person name="Ming R."/>
        </authorList>
    </citation>
    <scope>NUCLEOTIDE SEQUENCE [LARGE SCALE GENOMIC DNA]</scope>
    <source>
        <tissue evidence="8">Young leaf</tissue>
    </source>
</reference>